<dbReference type="AlphaFoldDB" id="A0AAU8JQ78"/>
<feature type="compositionally biased region" description="Pro residues" evidence="1">
    <location>
        <begin position="10"/>
        <end position="33"/>
    </location>
</feature>
<evidence type="ECO:0000256" key="1">
    <source>
        <dbReference type="SAM" id="MobiDB-lite"/>
    </source>
</evidence>
<feature type="region of interest" description="Disordered" evidence="1">
    <location>
        <begin position="1"/>
        <end position="65"/>
    </location>
</feature>
<organism evidence="2">
    <name type="scientific">Kitasatospora camelliae</name>
    <dbReference type="NCBI Taxonomy" id="3156397"/>
    <lineage>
        <taxon>Bacteria</taxon>
        <taxon>Bacillati</taxon>
        <taxon>Actinomycetota</taxon>
        <taxon>Actinomycetes</taxon>
        <taxon>Kitasatosporales</taxon>
        <taxon>Streptomycetaceae</taxon>
        <taxon>Kitasatospora</taxon>
    </lineage>
</organism>
<dbReference type="RefSeq" id="WP_354638343.1">
    <property type="nucleotide sequence ID" value="NZ_CP159872.1"/>
</dbReference>
<gene>
    <name evidence="2" type="ORF">ABWK59_05655</name>
</gene>
<sequence length="868" mass="96303">MGSTGSIDSPQPPQRPQPAPPPQRPAPPTPPGPDRTLRVRDGPPPEPAARRAHRTAATRPPDGTLVTGMAVDLDAGRVALFSPEVPPIRGDIDTDLAPGGYTLRLDRDRRQWVFGRGQVRTGLRFRLELDTPADPFALRFPEEPFPLTAHHGPVEEFEDPYLDFDPTRQITDVTLSPVGIVHLFRQFFFELDTFLGTPVGHVWLSPGSSVELVEVSTRRTLVEKTIETALETTAKSERSSTEEDEISDAVKQDNREDMKLGFSSTVNQSWGTGNATATGSLNLDKTQQSAREQGHKRMRQQSEKLSTEIRQNFRSTFKTVTETVDSSSKRYVLANTTPKLLNYELRRKMRQVGVQIQDIGTYLCWETFVDDPGKDLALPHLIHIAKPADLVLVPNPKLTPMPPRTVTVGFSGEAVWNFPDDSRQNQSRHPETGYRFVPLATLDIPGVPAGYEVAYDPRDPYIAVEKSVVAAQDDESWSAANWGFAGMITPDAKRVTVGVTTAPGGLAWDDRITFKVSGAITCRLLPATADGITAANDALIAAKLAADEENKRKLEKAYLDAVAERVTLASKVERRKFEHLREEERTIVHRSLIRSLMTERLYTGTPDNPTGHRTRHVLSELINSIFDIDRMLYFVAPEWWKPRRPAALALGGQAVPESVDGTTVEWADDRAHGRYYITDSSQPAALGSSLGWLLQLDGDEMRNAFLNAPWVKAVLPIRPGKEEAAVNWLRHVGVEGTDGLDAAYAAPPQELAAVRTRLLRRDPHDPVGRHPEVTIEDAVRDLCHTVADKHTAAGVTGRYPQEEPDEDDRVSATPVERVFEHGFYPIEGGFRARTEGDFEVCSQWVEVLPTDQVVPVEVAYDPRTGRQL</sequence>
<feature type="region of interest" description="Disordered" evidence="1">
    <location>
        <begin position="271"/>
        <end position="306"/>
    </location>
</feature>
<evidence type="ECO:0000313" key="2">
    <source>
        <dbReference type="EMBL" id="XCM78445.1"/>
    </source>
</evidence>
<accession>A0AAU8JQ78</accession>
<feature type="compositionally biased region" description="Basic and acidic residues" evidence="1">
    <location>
        <begin position="292"/>
        <end position="306"/>
    </location>
</feature>
<protein>
    <submittedName>
        <fullName evidence="2">Uncharacterized protein</fullName>
    </submittedName>
</protein>
<feature type="compositionally biased region" description="Polar residues" evidence="1">
    <location>
        <begin position="271"/>
        <end position="291"/>
    </location>
</feature>
<name>A0AAU8JQ78_9ACTN</name>
<reference evidence="2" key="1">
    <citation type="submission" date="2024-06" db="EMBL/GenBank/DDBJ databases">
        <title>The genome sequences of Kitasatospora sp. strain HUAS MG31.</title>
        <authorList>
            <person name="Mo P."/>
        </authorList>
    </citation>
    <scope>NUCLEOTIDE SEQUENCE</scope>
    <source>
        <strain evidence="2">HUAS MG31</strain>
    </source>
</reference>
<proteinExistence type="predicted"/>
<dbReference type="KEGG" id="kcm:ABWK59_05655"/>
<dbReference type="EMBL" id="CP159872">
    <property type="protein sequence ID" value="XCM78445.1"/>
    <property type="molecule type" value="Genomic_DNA"/>
</dbReference>